<evidence type="ECO:0000313" key="4">
    <source>
        <dbReference type="EMBL" id="MBB3231515.1"/>
    </source>
</evidence>
<comment type="caution">
    <text evidence="4">The sequence shown here is derived from an EMBL/GenBank/DDBJ whole genome shotgun (WGS) entry which is preliminary data.</text>
</comment>
<comment type="similarity">
    <text evidence="3">Belongs to the FdhD family.</text>
</comment>
<dbReference type="InterPro" id="IPR003786">
    <property type="entry name" value="FdhD"/>
</dbReference>
<keyword evidence="2 3" id="KW-0501">Molybdenum cofactor biosynthesis</keyword>
<dbReference type="Pfam" id="PF11390">
    <property type="entry name" value="FdsD"/>
    <property type="match status" value="1"/>
</dbReference>
<feature type="binding site" evidence="3">
    <location>
        <begin position="246"/>
        <end position="251"/>
    </location>
    <ligand>
        <name>Mo-bis(molybdopterin guanine dinucleotide)</name>
        <dbReference type="ChEBI" id="CHEBI:60539"/>
    </ligand>
</feature>
<evidence type="ECO:0000256" key="3">
    <source>
        <dbReference type="HAMAP-Rule" id="MF_00187"/>
    </source>
</evidence>
<dbReference type="NCBIfam" id="TIGR00129">
    <property type="entry name" value="fdhD_narQ"/>
    <property type="match status" value="1"/>
</dbReference>
<evidence type="ECO:0000313" key="5">
    <source>
        <dbReference type="Proteomes" id="UP000518892"/>
    </source>
</evidence>
<dbReference type="GO" id="GO:0016783">
    <property type="term" value="F:sulfurtransferase activity"/>
    <property type="evidence" value="ECO:0007669"/>
    <property type="project" value="InterPro"/>
</dbReference>
<dbReference type="GO" id="GO:0006777">
    <property type="term" value="P:Mo-molybdopterin cofactor biosynthetic process"/>
    <property type="evidence" value="ECO:0007669"/>
    <property type="project" value="UniProtKB-UniRule"/>
</dbReference>
<dbReference type="Gene3D" id="3.40.140.10">
    <property type="entry name" value="Cytidine Deaminase, domain 2"/>
    <property type="match status" value="1"/>
</dbReference>
<protein>
    <recommendedName>
        <fullName evidence="3">Sulfur carrier protein FdhD</fullName>
    </recommendedName>
</protein>
<dbReference type="SUPFAM" id="SSF53927">
    <property type="entry name" value="Cytidine deaminase-like"/>
    <property type="match status" value="1"/>
</dbReference>
<dbReference type="Proteomes" id="UP000518892">
    <property type="component" value="Unassembled WGS sequence"/>
</dbReference>
<name>A0A7W5EWB0_9GAMM</name>
<dbReference type="InterPro" id="IPR021074">
    <property type="entry name" value="Formate_DH_dsu"/>
</dbReference>
<dbReference type="Pfam" id="PF02634">
    <property type="entry name" value="FdhD-NarQ"/>
    <property type="match status" value="1"/>
</dbReference>
<keyword evidence="1 3" id="KW-0963">Cytoplasm</keyword>
<dbReference type="InterPro" id="IPR016193">
    <property type="entry name" value="Cytidine_deaminase-like"/>
</dbReference>
<dbReference type="Gene3D" id="3.10.20.10">
    <property type="match status" value="1"/>
</dbReference>
<gene>
    <name evidence="3" type="primary">fdhD</name>
    <name evidence="4" type="ORF">FHR97_002370</name>
</gene>
<dbReference type="PANTHER" id="PTHR30592:SF1">
    <property type="entry name" value="SULFUR CARRIER PROTEIN FDHD"/>
    <property type="match status" value="1"/>
</dbReference>
<dbReference type="PANTHER" id="PTHR30592">
    <property type="entry name" value="FORMATE DEHYDROGENASE"/>
    <property type="match status" value="1"/>
</dbReference>
<dbReference type="EMBL" id="JACHXR010000006">
    <property type="protein sequence ID" value="MBB3231515.1"/>
    <property type="molecule type" value="Genomic_DNA"/>
</dbReference>
<dbReference type="HAMAP" id="MF_00187">
    <property type="entry name" value="FdhD"/>
    <property type="match status" value="1"/>
</dbReference>
<evidence type="ECO:0000256" key="2">
    <source>
        <dbReference type="ARBA" id="ARBA00023150"/>
    </source>
</evidence>
<accession>A0A7W5EWB0</accession>
<keyword evidence="5" id="KW-1185">Reference proteome</keyword>
<dbReference type="GO" id="GO:0005737">
    <property type="term" value="C:cytoplasm"/>
    <property type="evidence" value="ECO:0007669"/>
    <property type="project" value="UniProtKB-SubCell"/>
</dbReference>
<evidence type="ECO:0000256" key="1">
    <source>
        <dbReference type="ARBA" id="ARBA00022490"/>
    </source>
</evidence>
<proteinExistence type="inferred from homology"/>
<reference evidence="4 5" key="1">
    <citation type="submission" date="2020-08" db="EMBL/GenBank/DDBJ databases">
        <title>Genomic Encyclopedia of Type Strains, Phase III (KMG-III): the genomes of soil and plant-associated and newly described type strains.</title>
        <authorList>
            <person name="Whitman W."/>
        </authorList>
    </citation>
    <scope>NUCLEOTIDE SEQUENCE [LARGE SCALE GENOMIC DNA]</scope>
    <source>
        <strain evidence="4 5">CECT 7744</strain>
    </source>
</reference>
<dbReference type="AlphaFoldDB" id="A0A7W5EWB0"/>
<feature type="active site" description="Cysteine persulfide intermediate" evidence="3">
    <location>
        <position position="108"/>
    </location>
</feature>
<comment type="function">
    <text evidence="3">Required for formate dehydrogenase (FDH) activity. Acts as a sulfur carrier protein that transfers sulfur from IscS to the molybdenum cofactor prior to its insertion into FDH.</text>
</comment>
<dbReference type="RefSeq" id="WP_246403969.1">
    <property type="nucleotide sequence ID" value="NZ_JACHXR010000006.1"/>
</dbReference>
<dbReference type="GO" id="GO:0097163">
    <property type="term" value="F:sulfur carrier activity"/>
    <property type="evidence" value="ECO:0007669"/>
    <property type="project" value="UniProtKB-UniRule"/>
</dbReference>
<organism evidence="4 5">
    <name type="scientific">Halomonas stenophila</name>
    <dbReference type="NCBI Taxonomy" id="795312"/>
    <lineage>
        <taxon>Bacteria</taxon>
        <taxon>Pseudomonadati</taxon>
        <taxon>Pseudomonadota</taxon>
        <taxon>Gammaproteobacteria</taxon>
        <taxon>Oceanospirillales</taxon>
        <taxon>Halomonadaceae</taxon>
        <taxon>Halomonas</taxon>
    </lineage>
</organism>
<sequence>MTHHPVEVRRGATGWYAEELEDALAREVPVALVYNGISHAVMMATPEALEDFALGFSLSEGILAHPHECYDLEVREEARGLAVHLEIAGRRLAELKTRRRNLAGRTGCGLCGTEALDQAIRPIPAVQAPALADATIQRALAGLADHQALQAATGATHGAAWCDGLGRIRLVREDVGRHNALDKLIGALARRGGPDDEGFALVSSRASYEMVHKSASAGIGALVAVSAATALAVEQARAAGLLLVGFARPGRHLVYHRPVGARRRGPTVVEEESMSHDQGETLVHMVNQIATNLSGGREEAEAVEGVCTHLEKFWARAMKQRIVACLDEPDSGGLEPLARQAVVRLGERQAPKAG</sequence>
<comment type="subcellular location">
    <subcellularLocation>
        <location evidence="3">Cytoplasm</location>
    </subcellularLocation>
</comment>